<dbReference type="Pfam" id="PF01694">
    <property type="entry name" value="Rhomboid"/>
    <property type="match status" value="1"/>
</dbReference>
<evidence type="ECO:0000256" key="5">
    <source>
        <dbReference type="ARBA" id="ARBA00022989"/>
    </source>
</evidence>
<organism evidence="9 10">
    <name type="scientific">Symbiobacterium thermophilum</name>
    <dbReference type="NCBI Taxonomy" id="2734"/>
    <lineage>
        <taxon>Bacteria</taxon>
        <taxon>Bacillati</taxon>
        <taxon>Bacillota</taxon>
        <taxon>Clostridia</taxon>
        <taxon>Eubacteriales</taxon>
        <taxon>Symbiobacteriaceae</taxon>
        <taxon>Symbiobacterium</taxon>
    </lineage>
</organism>
<proteinExistence type="predicted"/>
<dbReference type="AlphaFoldDB" id="A0A953I4F5"/>
<evidence type="ECO:0000256" key="2">
    <source>
        <dbReference type="ARBA" id="ARBA00022475"/>
    </source>
</evidence>
<name>A0A953I4F5_SYMTR</name>
<protein>
    <submittedName>
        <fullName evidence="9">Rhomboid family intramembrane serine protease</fullName>
    </submittedName>
</protein>
<dbReference type="GO" id="GO:0004252">
    <property type="term" value="F:serine-type endopeptidase activity"/>
    <property type="evidence" value="ECO:0007669"/>
    <property type="project" value="InterPro"/>
</dbReference>
<dbReference type="EMBL" id="PIUK01000101">
    <property type="protein sequence ID" value="MBY6276702.1"/>
    <property type="molecule type" value="Genomic_DNA"/>
</dbReference>
<dbReference type="Gene3D" id="1.20.1540.10">
    <property type="entry name" value="Rhomboid-like"/>
    <property type="match status" value="1"/>
</dbReference>
<keyword evidence="9" id="KW-0645">Protease</keyword>
<gene>
    <name evidence="9" type="ORF">CWE10_10900</name>
</gene>
<dbReference type="FunFam" id="1.20.1540.10:FF:000027">
    <property type="entry name" value="Rhomboid family intramembrane serine protease"/>
    <property type="match status" value="1"/>
</dbReference>
<comment type="caution">
    <text evidence="9">The sequence shown here is derived from an EMBL/GenBank/DDBJ whole genome shotgun (WGS) entry which is preliminary data.</text>
</comment>
<evidence type="ECO:0000259" key="8">
    <source>
        <dbReference type="Pfam" id="PF01694"/>
    </source>
</evidence>
<feature type="transmembrane region" description="Helical" evidence="7">
    <location>
        <begin position="123"/>
        <end position="141"/>
    </location>
</feature>
<keyword evidence="3" id="KW-0997">Cell inner membrane</keyword>
<sequence length="247" mass="26971">MLLQSRRRRGTLRGELALVLPLRDSPAVRRRPWVNWALIALNFAVFLLEMASPVTGEWLIGNFALRPTALLSPDAWAASGGWPLVTLFTSAFLHGSWGHVLGNMLYLWIFGDNLEDRLGHGRYLLFYVLCIALANLAHAVANPTSPIPTIGASGAVAGVLGGYILSFPRARVLALVPIGAFVPAVRVPAWVFLGLWFLVQLASGLAPIWLHDLTQTVAFWAHINGFLSGVALAQLLSPRQEKAEEPR</sequence>
<keyword evidence="9" id="KW-0378">Hydrolase</keyword>
<dbReference type="GO" id="GO:0016020">
    <property type="term" value="C:membrane"/>
    <property type="evidence" value="ECO:0007669"/>
    <property type="project" value="UniProtKB-SubCell"/>
</dbReference>
<feature type="transmembrane region" description="Helical" evidence="7">
    <location>
        <begin position="33"/>
        <end position="51"/>
    </location>
</feature>
<feature type="transmembrane region" description="Helical" evidence="7">
    <location>
        <begin position="91"/>
        <end position="111"/>
    </location>
</feature>
<dbReference type="SUPFAM" id="SSF144091">
    <property type="entry name" value="Rhomboid-like"/>
    <property type="match status" value="1"/>
</dbReference>
<dbReference type="InterPro" id="IPR022764">
    <property type="entry name" value="Peptidase_S54_rhomboid_dom"/>
</dbReference>
<feature type="transmembrane region" description="Helical" evidence="7">
    <location>
        <begin position="219"/>
        <end position="237"/>
    </location>
</feature>
<feature type="transmembrane region" description="Helical" evidence="7">
    <location>
        <begin position="147"/>
        <end position="165"/>
    </location>
</feature>
<keyword evidence="4 7" id="KW-0812">Transmembrane</keyword>
<evidence type="ECO:0000313" key="10">
    <source>
        <dbReference type="Proteomes" id="UP000732377"/>
    </source>
</evidence>
<accession>A0A953I4F5</accession>
<dbReference type="Proteomes" id="UP000732377">
    <property type="component" value="Unassembled WGS sequence"/>
</dbReference>
<evidence type="ECO:0000256" key="1">
    <source>
        <dbReference type="ARBA" id="ARBA00004141"/>
    </source>
</evidence>
<evidence type="ECO:0000256" key="7">
    <source>
        <dbReference type="SAM" id="Phobius"/>
    </source>
</evidence>
<comment type="subcellular location">
    <subcellularLocation>
        <location evidence="1">Membrane</location>
        <topology evidence="1">Multi-pass membrane protein</topology>
    </subcellularLocation>
</comment>
<dbReference type="PANTHER" id="PTHR43066">
    <property type="entry name" value="RHOMBOID-RELATED PROTEIN"/>
    <property type="match status" value="1"/>
</dbReference>
<reference evidence="9" key="1">
    <citation type="submission" date="2017-11" db="EMBL/GenBank/DDBJ databases">
        <title>Three new genomes from thermophilic consortium.</title>
        <authorList>
            <person name="Quaggio R."/>
            <person name="Amgarten D."/>
            <person name="Setubal J.C."/>
        </authorList>
    </citation>
    <scope>NUCLEOTIDE SEQUENCE</scope>
    <source>
        <strain evidence="9">ZCTH01-B2</strain>
    </source>
</reference>
<dbReference type="InterPro" id="IPR035952">
    <property type="entry name" value="Rhomboid-like_sf"/>
</dbReference>
<feature type="domain" description="Peptidase S54 rhomboid" evidence="8">
    <location>
        <begin position="84"/>
        <end position="238"/>
    </location>
</feature>
<evidence type="ECO:0000256" key="3">
    <source>
        <dbReference type="ARBA" id="ARBA00022519"/>
    </source>
</evidence>
<evidence type="ECO:0000256" key="4">
    <source>
        <dbReference type="ARBA" id="ARBA00022692"/>
    </source>
</evidence>
<keyword evidence="2" id="KW-1003">Cell membrane</keyword>
<dbReference type="PANTHER" id="PTHR43066:SF26">
    <property type="entry name" value="RHOMBOID PROTEASE GLPG"/>
    <property type="match status" value="1"/>
</dbReference>
<dbReference type="GO" id="GO:0006508">
    <property type="term" value="P:proteolysis"/>
    <property type="evidence" value="ECO:0007669"/>
    <property type="project" value="UniProtKB-KW"/>
</dbReference>
<feature type="transmembrane region" description="Helical" evidence="7">
    <location>
        <begin position="172"/>
        <end position="199"/>
    </location>
</feature>
<keyword evidence="5 7" id="KW-1133">Transmembrane helix</keyword>
<evidence type="ECO:0000313" key="9">
    <source>
        <dbReference type="EMBL" id="MBY6276702.1"/>
    </source>
</evidence>
<evidence type="ECO:0000256" key="6">
    <source>
        <dbReference type="ARBA" id="ARBA00023136"/>
    </source>
</evidence>
<keyword evidence="6 7" id="KW-0472">Membrane</keyword>